<dbReference type="Proteomes" id="UP000279833">
    <property type="component" value="Unassembled WGS sequence"/>
</dbReference>
<evidence type="ECO:0000313" key="5">
    <source>
        <dbReference type="WBParaSite" id="SCUD_0001792601-mRNA-1"/>
    </source>
</evidence>
<reference evidence="5" key="1">
    <citation type="submission" date="2016-06" db="UniProtKB">
        <authorList>
            <consortium name="WormBaseParasite"/>
        </authorList>
    </citation>
    <scope>IDENTIFICATION</scope>
</reference>
<name>A0A183KS86_9TREM</name>
<reference evidence="3 4" key="2">
    <citation type="submission" date="2018-11" db="EMBL/GenBank/DDBJ databases">
        <authorList>
            <consortium name="Pathogen Informatics"/>
        </authorList>
    </citation>
    <scope>NUCLEOTIDE SEQUENCE [LARGE SCALE GENOMIC DNA]</scope>
    <source>
        <strain evidence="3">Dakar</strain>
        <strain evidence="4">Dakar, Senegal</strain>
    </source>
</reference>
<evidence type="ECO:0000256" key="1">
    <source>
        <dbReference type="SAM" id="SignalP"/>
    </source>
</evidence>
<feature type="domain" description="Ig-like" evidence="2">
    <location>
        <begin position="31"/>
        <end position="127"/>
    </location>
</feature>
<feature type="signal peptide" evidence="1">
    <location>
        <begin position="1"/>
        <end position="25"/>
    </location>
</feature>
<organism evidence="5">
    <name type="scientific">Schistosoma curassoni</name>
    <dbReference type="NCBI Taxonomy" id="6186"/>
    <lineage>
        <taxon>Eukaryota</taxon>
        <taxon>Metazoa</taxon>
        <taxon>Spiralia</taxon>
        <taxon>Lophotrochozoa</taxon>
        <taxon>Platyhelminthes</taxon>
        <taxon>Trematoda</taxon>
        <taxon>Digenea</taxon>
        <taxon>Strigeidida</taxon>
        <taxon>Schistosomatoidea</taxon>
        <taxon>Schistosomatidae</taxon>
        <taxon>Schistosoma</taxon>
    </lineage>
</organism>
<evidence type="ECO:0000313" key="4">
    <source>
        <dbReference type="Proteomes" id="UP000279833"/>
    </source>
</evidence>
<dbReference type="EMBL" id="UZAK01040393">
    <property type="protein sequence ID" value="VDP64521.1"/>
    <property type="molecule type" value="Genomic_DNA"/>
</dbReference>
<dbReference type="InterPro" id="IPR036179">
    <property type="entry name" value="Ig-like_dom_sf"/>
</dbReference>
<keyword evidence="1" id="KW-0732">Signal</keyword>
<feature type="chain" id="PRO_5043140912" evidence="1">
    <location>
        <begin position="26"/>
        <end position="360"/>
    </location>
</feature>
<dbReference type="PROSITE" id="PS50835">
    <property type="entry name" value="IG_LIKE"/>
    <property type="match status" value="2"/>
</dbReference>
<dbReference type="WBParaSite" id="SCUD_0001792601-mRNA-1">
    <property type="protein sequence ID" value="SCUD_0001792601-mRNA-1"/>
    <property type="gene ID" value="SCUD_0001792601"/>
</dbReference>
<dbReference type="STRING" id="6186.A0A183KS86"/>
<dbReference type="SUPFAM" id="SSF48726">
    <property type="entry name" value="Immunoglobulin"/>
    <property type="match status" value="2"/>
</dbReference>
<accession>A0A183KS86</accession>
<feature type="domain" description="Ig-like" evidence="2">
    <location>
        <begin position="245"/>
        <end position="334"/>
    </location>
</feature>
<dbReference type="InterPro" id="IPR007110">
    <property type="entry name" value="Ig-like_dom"/>
</dbReference>
<sequence length="360" mass="40844">MSEGPGRGCLMTFLVLTSLIYKSSQIGSVTPEIIVLDTNGNQKELDGIAIVYNSYVTLICRTVSDEHLLRWLYAPSQDGTFTPLNNTGHITISSQKNEEVSLLLVSVQFNMSGVYQCTNGLASRQIDVHISSTVHLIKKHEVVGAYSLQINTINSSYHPVVACEFRVGSNGIRYTTVRWRGGKYHVKPNLYKVTESRDEKSGIIWSNLTLLHPSYDQELYGKYYCMFNIVPGTMETAELQISIPPLIHKNERSVNLYSGVKYTYFCDIIAYPPITEPISWMRNDVPLVIQHNGRIPVHDNSENRIHFESKNVLNDQIVFDTIQPDDRAVYSCFVRGAFGNDTAAFFLRVKGWFLFQTKFF</sequence>
<dbReference type="AlphaFoldDB" id="A0A183KS86"/>
<gene>
    <name evidence="3" type="ORF">SCUD_LOCUS17923</name>
</gene>
<evidence type="ECO:0000313" key="3">
    <source>
        <dbReference type="EMBL" id="VDP64521.1"/>
    </source>
</evidence>
<protein>
    <submittedName>
        <fullName evidence="5">Ig-like domain-containing protein</fullName>
    </submittedName>
</protein>
<dbReference type="InterPro" id="IPR013783">
    <property type="entry name" value="Ig-like_fold"/>
</dbReference>
<keyword evidence="4" id="KW-1185">Reference proteome</keyword>
<proteinExistence type="predicted"/>
<dbReference type="Gene3D" id="2.60.40.10">
    <property type="entry name" value="Immunoglobulins"/>
    <property type="match status" value="1"/>
</dbReference>
<evidence type="ECO:0000259" key="2">
    <source>
        <dbReference type="PROSITE" id="PS50835"/>
    </source>
</evidence>